<organism evidence="2 3">
    <name type="scientific">Suillus luteus UH-Slu-Lm8-n1</name>
    <dbReference type="NCBI Taxonomy" id="930992"/>
    <lineage>
        <taxon>Eukaryota</taxon>
        <taxon>Fungi</taxon>
        <taxon>Dikarya</taxon>
        <taxon>Basidiomycota</taxon>
        <taxon>Agaricomycotina</taxon>
        <taxon>Agaricomycetes</taxon>
        <taxon>Agaricomycetidae</taxon>
        <taxon>Boletales</taxon>
        <taxon>Suillineae</taxon>
        <taxon>Suillaceae</taxon>
        <taxon>Suillus</taxon>
    </lineage>
</organism>
<dbReference type="AlphaFoldDB" id="A0A0D0A767"/>
<evidence type="ECO:0000256" key="1">
    <source>
        <dbReference type="SAM" id="SignalP"/>
    </source>
</evidence>
<name>A0A0D0A767_9AGAM</name>
<reference evidence="2 3" key="1">
    <citation type="submission" date="2014-04" db="EMBL/GenBank/DDBJ databases">
        <authorList>
            <consortium name="DOE Joint Genome Institute"/>
            <person name="Kuo A."/>
            <person name="Ruytinx J."/>
            <person name="Rineau F."/>
            <person name="Colpaert J."/>
            <person name="Kohler A."/>
            <person name="Nagy L.G."/>
            <person name="Floudas D."/>
            <person name="Copeland A."/>
            <person name="Barry K.W."/>
            <person name="Cichocki N."/>
            <person name="Veneault-Fourrey C."/>
            <person name="LaButti K."/>
            <person name="Lindquist E.A."/>
            <person name="Lipzen A."/>
            <person name="Lundell T."/>
            <person name="Morin E."/>
            <person name="Murat C."/>
            <person name="Sun H."/>
            <person name="Tunlid A."/>
            <person name="Henrissat B."/>
            <person name="Grigoriev I.V."/>
            <person name="Hibbett D.S."/>
            <person name="Martin F."/>
            <person name="Nordberg H.P."/>
            <person name="Cantor M.N."/>
            <person name="Hua S.X."/>
        </authorList>
    </citation>
    <scope>NUCLEOTIDE SEQUENCE [LARGE SCALE GENOMIC DNA]</scope>
    <source>
        <strain evidence="2 3">UH-Slu-Lm8-n1</strain>
    </source>
</reference>
<sequence length="142" mass="14848">MYFPIKALVATTLMVVSVCAQSAFINLPAPGSDITAGANFTVQIGLPDSLTDSKEIAIVIAIQSCPTGNCVPVSGGMGTVLYAGPFNPQFGSGAYDPYEDFSVQVPASFPTGQAQLGLAHFNLVGALYWPDLQLVNETVYVV</sequence>
<dbReference type="HOGENOM" id="CLU_137500_1_2_1"/>
<dbReference type="InParanoid" id="A0A0D0A767"/>
<evidence type="ECO:0000313" key="3">
    <source>
        <dbReference type="Proteomes" id="UP000054485"/>
    </source>
</evidence>
<dbReference type="OrthoDB" id="2841294at2759"/>
<dbReference type="InterPro" id="IPR045469">
    <property type="entry name" value="Nis1"/>
</dbReference>
<dbReference type="Proteomes" id="UP000054485">
    <property type="component" value="Unassembled WGS sequence"/>
</dbReference>
<dbReference type="EMBL" id="KN835830">
    <property type="protein sequence ID" value="KIK33979.1"/>
    <property type="molecule type" value="Genomic_DNA"/>
</dbReference>
<keyword evidence="1" id="KW-0732">Signal</keyword>
<protein>
    <submittedName>
        <fullName evidence="2">Uncharacterized protein</fullName>
    </submittedName>
</protein>
<proteinExistence type="predicted"/>
<feature type="signal peptide" evidence="1">
    <location>
        <begin position="1"/>
        <end position="20"/>
    </location>
</feature>
<reference evidence="3" key="2">
    <citation type="submission" date="2015-01" db="EMBL/GenBank/DDBJ databases">
        <title>Evolutionary Origins and Diversification of the Mycorrhizal Mutualists.</title>
        <authorList>
            <consortium name="DOE Joint Genome Institute"/>
            <consortium name="Mycorrhizal Genomics Consortium"/>
            <person name="Kohler A."/>
            <person name="Kuo A."/>
            <person name="Nagy L.G."/>
            <person name="Floudas D."/>
            <person name="Copeland A."/>
            <person name="Barry K.W."/>
            <person name="Cichocki N."/>
            <person name="Veneault-Fourrey C."/>
            <person name="LaButti K."/>
            <person name="Lindquist E.A."/>
            <person name="Lipzen A."/>
            <person name="Lundell T."/>
            <person name="Morin E."/>
            <person name="Murat C."/>
            <person name="Riley R."/>
            <person name="Ohm R."/>
            <person name="Sun H."/>
            <person name="Tunlid A."/>
            <person name="Henrissat B."/>
            <person name="Grigoriev I.V."/>
            <person name="Hibbett D.S."/>
            <person name="Martin F."/>
        </authorList>
    </citation>
    <scope>NUCLEOTIDE SEQUENCE [LARGE SCALE GENOMIC DNA]</scope>
    <source>
        <strain evidence="3">UH-Slu-Lm8-n1</strain>
    </source>
</reference>
<feature type="chain" id="PRO_5002223952" evidence="1">
    <location>
        <begin position="21"/>
        <end position="142"/>
    </location>
</feature>
<gene>
    <name evidence="2" type="ORF">CY34DRAFT_813224</name>
</gene>
<evidence type="ECO:0000313" key="2">
    <source>
        <dbReference type="EMBL" id="KIK33979.1"/>
    </source>
</evidence>
<keyword evidence="3" id="KW-1185">Reference proteome</keyword>
<accession>A0A0D0A767</accession>
<dbReference type="Pfam" id="PF19271">
    <property type="entry name" value="Nis1"/>
    <property type="match status" value="1"/>
</dbReference>